<proteinExistence type="inferred from homology"/>
<dbReference type="GO" id="GO:0046677">
    <property type="term" value="P:response to antibiotic"/>
    <property type="evidence" value="ECO:0007669"/>
    <property type="project" value="UniProtKB-KW"/>
</dbReference>
<feature type="transmembrane region" description="Helical" evidence="14">
    <location>
        <begin position="425"/>
        <end position="446"/>
    </location>
</feature>
<evidence type="ECO:0000256" key="6">
    <source>
        <dbReference type="ARBA" id="ARBA00022475"/>
    </source>
</evidence>
<dbReference type="Gene3D" id="1.20.1250.20">
    <property type="entry name" value="MFS general substrate transporter like domains"/>
    <property type="match status" value="1"/>
</dbReference>
<dbReference type="CDD" id="cd17321">
    <property type="entry name" value="MFS_MMR_MDR_like"/>
    <property type="match status" value="1"/>
</dbReference>
<dbReference type="GO" id="GO:1902600">
    <property type="term" value="P:proton transmembrane transport"/>
    <property type="evidence" value="ECO:0007669"/>
    <property type="project" value="UniProtKB-KW"/>
</dbReference>
<feature type="transmembrane region" description="Helical" evidence="14">
    <location>
        <begin position="260"/>
        <end position="279"/>
    </location>
</feature>
<feature type="transmembrane region" description="Helical" evidence="14">
    <location>
        <begin position="139"/>
        <end position="161"/>
    </location>
</feature>
<feature type="transmembrane region" description="Helical" evidence="14">
    <location>
        <begin position="81"/>
        <end position="99"/>
    </location>
</feature>
<keyword evidence="4" id="KW-0813">Transport</keyword>
<dbReference type="PRINTS" id="PR01036">
    <property type="entry name" value="TCRTETB"/>
</dbReference>
<feature type="transmembrane region" description="Helical" evidence="14">
    <location>
        <begin position="381"/>
        <end position="405"/>
    </location>
</feature>
<comment type="caution">
    <text evidence="16">The sequence shown here is derived from an EMBL/GenBank/DDBJ whole genome shotgun (WGS) entry which is preliminary data.</text>
</comment>
<comment type="function">
    <text evidence="1">Resistance to tetracycline by an active tetracycline efflux. This is an energy-dependent process that decreases the accumulation of the antibiotic in whole cells. This protein functions as a metal-tetracycline/H(+) antiporter.</text>
</comment>
<keyword evidence="5" id="KW-0050">Antiport</keyword>
<feature type="transmembrane region" description="Helical" evidence="14">
    <location>
        <begin position="105"/>
        <end position="127"/>
    </location>
</feature>
<feature type="transmembrane region" description="Helical" evidence="14">
    <location>
        <begin position="167"/>
        <end position="188"/>
    </location>
</feature>
<dbReference type="AlphaFoldDB" id="A0A553SLQ1"/>
<evidence type="ECO:0000256" key="10">
    <source>
        <dbReference type="ARBA" id="ARBA00023065"/>
    </source>
</evidence>
<evidence type="ECO:0000256" key="11">
    <source>
        <dbReference type="ARBA" id="ARBA00023136"/>
    </source>
</evidence>
<keyword evidence="12" id="KW-0046">Antibiotic resistance</keyword>
<feature type="transmembrane region" description="Helical" evidence="14">
    <location>
        <begin position="323"/>
        <end position="342"/>
    </location>
</feature>
<dbReference type="GO" id="GO:0005886">
    <property type="term" value="C:plasma membrane"/>
    <property type="evidence" value="ECO:0007669"/>
    <property type="project" value="UniProtKB-SubCell"/>
</dbReference>
<evidence type="ECO:0000256" key="8">
    <source>
        <dbReference type="ARBA" id="ARBA00022781"/>
    </source>
</evidence>
<dbReference type="Gene3D" id="1.20.1720.10">
    <property type="entry name" value="Multidrug resistance protein D"/>
    <property type="match status" value="1"/>
</dbReference>
<dbReference type="GO" id="GO:0015297">
    <property type="term" value="F:antiporter activity"/>
    <property type="evidence" value="ECO:0007669"/>
    <property type="project" value="UniProtKB-KW"/>
</dbReference>
<evidence type="ECO:0000256" key="12">
    <source>
        <dbReference type="ARBA" id="ARBA00023251"/>
    </source>
</evidence>
<dbReference type="Pfam" id="PF07690">
    <property type="entry name" value="MFS_1"/>
    <property type="match status" value="1"/>
</dbReference>
<feature type="transmembrane region" description="Helical" evidence="14">
    <location>
        <begin position="224"/>
        <end position="240"/>
    </location>
</feature>
<feature type="transmembrane region" description="Helical" evidence="14">
    <location>
        <begin position="291"/>
        <end position="311"/>
    </location>
</feature>
<keyword evidence="11 14" id="KW-0472">Membrane</keyword>
<dbReference type="PROSITE" id="PS50850">
    <property type="entry name" value="MFS"/>
    <property type="match status" value="1"/>
</dbReference>
<evidence type="ECO:0000256" key="2">
    <source>
        <dbReference type="ARBA" id="ARBA00004651"/>
    </source>
</evidence>
<gene>
    <name evidence="16" type="ORF">CEQ21_21030</name>
</gene>
<evidence type="ECO:0000256" key="13">
    <source>
        <dbReference type="ARBA" id="ARBA00040630"/>
    </source>
</evidence>
<evidence type="ECO:0000256" key="5">
    <source>
        <dbReference type="ARBA" id="ARBA00022449"/>
    </source>
</evidence>
<name>A0A553SLQ1_NIACI</name>
<sequence>MAGNLKTKKKSNDRLVAVLTFALVISVMNSTMFNMAVPSITKEFNLLPTEAGWIITAYIIIYAIGSVLYGKLADKYMLKTLLTIGLSTFAAGSVLGFAANSFSLLLAGRCLQAAGASVMPTVAMIIPARFFPKETRGRVLGLTSAGMALGTAIGPIVAGVVTSVFNWHYLFVISLLSLITLPFFRKYLNEQKQQVNGKTDILGAACLAVALASLLLAITQSTLSYAALFALSFVLFIWRIKKGKNPFIPISLFKNKQFSFGIAISGICSGIGFGIPYLTPLLLQEVNGLSPLLSGLYMFPSALTAALLGISGGRLADRKGNRTLTFLALLGFFIGFSLLSVFAGYSPYITMFILIFACIGQTFMQIAMANTVSVTLPKADVGVGMGIMMMINFISGAVFTTMMSASLEKEDLSIHLNPLLLTQDGISYSNIYTVLSILVLFITLTYHFRFHANNAEHAK</sequence>
<evidence type="ECO:0000256" key="1">
    <source>
        <dbReference type="ARBA" id="ARBA00003279"/>
    </source>
</evidence>
<dbReference type="InterPro" id="IPR020846">
    <property type="entry name" value="MFS_dom"/>
</dbReference>
<accession>A0A553SLQ1</accession>
<evidence type="ECO:0000256" key="14">
    <source>
        <dbReference type="SAM" id="Phobius"/>
    </source>
</evidence>
<comment type="similarity">
    <text evidence="3">Belongs to the major facilitator superfamily. TCR/Tet family.</text>
</comment>
<dbReference type="SUPFAM" id="SSF103473">
    <property type="entry name" value="MFS general substrate transporter"/>
    <property type="match status" value="1"/>
</dbReference>
<protein>
    <recommendedName>
        <fullName evidence="13">Tetracycline resistance protein</fullName>
    </recommendedName>
</protein>
<comment type="subcellular location">
    <subcellularLocation>
        <location evidence="2">Cell membrane</location>
        <topology evidence="2">Multi-pass membrane protein</topology>
    </subcellularLocation>
</comment>
<dbReference type="Proteomes" id="UP000319837">
    <property type="component" value="Unassembled WGS sequence"/>
</dbReference>
<feature type="transmembrane region" description="Helical" evidence="14">
    <location>
        <begin position="348"/>
        <end position="369"/>
    </location>
</feature>
<feature type="transmembrane region" description="Helical" evidence="14">
    <location>
        <begin position="51"/>
        <end position="69"/>
    </location>
</feature>
<feature type="transmembrane region" description="Helical" evidence="14">
    <location>
        <begin position="200"/>
        <end position="218"/>
    </location>
</feature>
<keyword evidence="10" id="KW-0406">Ion transport</keyword>
<dbReference type="EMBL" id="RIBP01000004">
    <property type="protein sequence ID" value="TRZ37912.1"/>
    <property type="molecule type" value="Genomic_DNA"/>
</dbReference>
<organism evidence="16 17">
    <name type="scientific">Niallia circulans</name>
    <name type="common">Bacillus circulans</name>
    <dbReference type="NCBI Taxonomy" id="1397"/>
    <lineage>
        <taxon>Bacteria</taxon>
        <taxon>Bacillati</taxon>
        <taxon>Bacillota</taxon>
        <taxon>Bacilli</taxon>
        <taxon>Bacillales</taxon>
        <taxon>Bacillaceae</taxon>
        <taxon>Niallia</taxon>
    </lineage>
</organism>
<evidence type="ECO:0000259" key="15">
    <source>
        <dbReference type="PROSITE" id="PS50850"/>
    </source>
</evidence>
<evidence type="ECO:0000256" key="9">
    <source>
        <dbReference type="ARBA" id="ARBA00022989"/>
    </source>
</evidence>
<dbReference type="PANTHER" id="PTHR23501">
    <property type="entry name" value="MAJOR FACILITATOR SUPERFAMILY"/>
    <property type="match status" value="1"/>
</dbReference>
<evidence type="ECO:0000313" key="16">
    <source>
        <dbReference type="EMBL" id="TRZ37912.1"/>
    </source>
</evidence>
<dbReference type="PANTHER" id="PTHR23501:SF188">
    <property type="entry name" value="TETRACYCLINE RESISTANCE PROTEIN"/>
    <property type="match status" value="1"/>
</dbReference>
<reference evidence="17" key="1">
    <citation type="submission" date="2018-10" db="EMBL/GenBank/DDBJ databases">
        <title>FDA dAtabase for Regulatory Grade micrObial Sequences (FDA-ARGOS): Supporting development and validation of Infectious Disease Dx tests.</title>
        <authorList>
            <person name="Minogue T."/>
            <person name="Wolcott M."/>
            <person name="Wasieloski L."/>
            <person name="Aguilar W."/>
            <person name="Moore D."/>
            <person name="Tallon L."/>
            <person name="Sadzewicz L."/>
            <person name="Sengamalay N."/>
            <person name="Ott S."/>
            <person name="Godinez A."/>
            <person name="Nagaraj S."/>
            <person name="Vavikolanu K."/>
            <person name="Vyas G."/>
            <person name="Nadendla S."/>
            <person name="George J."/>
            <person name="Sichtig H."/>
        </authorList>
    </citation>
    <scope>NUCLEOTIDE SEQUENCE [LARGE SCALE GENOMIC DNA]</scope>
    <source>
        <strain evidence="17">FDAARGOS_343</strain>
    </source>
</reference>
<dbReference type="InterPro" id="IPR011701">
    <property type="entry name" value="MFS"/>
</dbReference>
<evidence type="ECO:0000313" key="17">
    <source>
        <dbReference type="Proteomes" id="UP000319837"/>
    </source>
</evidence>
<evidence type="ECO:0000256" key="4">
    <source>
        <dbReference type="ARBA" id="ARBA00022448"/>
    </source>
</evidence>
<feature type="domain" description="Major facilitator superfamily (MFS) profile" evidence="15">
    <location>
        <begin position="15"/>
        <end position="454"/>
    </location>
</feature>
<dbReference type="InterPro" id="IPR036259">
    <property type="entry name" value="MFS_trans_sf"/>
</dbReference>
<keyword evidence="7 14" id="KW-0812">Transmembrane</keyword>
<keyword evidence="8" id="KW-0375">Hydrogen ion transport</keyword>
<keyword evidence="9 14" id="KW-1133">Transmembrane helix</keyword>
<evidence type="ECO:0000256" key="3">
    <source>
        <dbReference type="ARBA" id="ARBA00007520"/>
    </source>
</evidence>
<evidence type="ECO:0000256" key="7">
    <source>
        <dbReference type="ARBA" id="ARBA00022692"/>
    </source>
</evidence>
<keyword evidence="6" id="KW-1003">Cell membrane</keyword>
<dbReference type="RefSeq" id="WP_185766193.1">
    <property type="nucleotide sequence ID" value="NZ_RIBP01000004.1"/>
</dbReference>